<proteinExistence type="predicted"/>
<name>A0ABP8RY56_9PSEU</name>
<comment type="caution">
    <text evidence="2">The sequence shown here is derived from an EMBL/GenBank/DDBJ whole genome shotgun (WGS) entry which is preliminary data.</text>
</comment>
<evidence type="ECO:0008006" key="4">
    <source>
        <dbReference type="Google" id="ProtNLM"/>
    </source>
</evidence>
<sequence length="162" mass="17657">MRVESPQPTQPPAGRPVPDLPREIDATGISACAILSSEQLVAVRMDPASAEDSSDRVASSCRWRSADRYEKMTLIVNSDYAVDLLYAASDAAPFFEEFELRGQPAAREDPPDSSICTIYVVLARDQLFTVEYSTQATDRPVRSCEAAESTAGQVIDAIAARR</sequence>
<accession>A0ABP8RY56</accession>
<dbReference type="Proteomes" id="UP001501598">
    <property type="component" value="Unassembled WGS sequence"/>
</dbReference>
<evidence type="ECO:0000313" key="2">
    <source>
        <dbReference type="EMBL" id="GAA4552140.1"/>
    </source>
</evidence>
<feature type="region of interest" description="Disordered" evidence="1">
    <location>
        <begin position="1"/>
        <end position="22"/>
    </location>
</feature>
<organism evidence="2 3">
    <name type="scientific">Pseudonocardia xishanensis</name>
    <dbReference type="NCBI Taxonomy" id="630995"/>
    <lineage>
        <taxon>Bacteria</taxon>
        <taxon>Bacillati</taxon>
        <taxon>Actinomycetota</taxon>
        <taxon>Actinomycetes</taxon>
        <taxon>Pseudonocardiales</taxon>
        <taxon>Pseudonocardiaceae</taxon>
        <taxon>Pseudonocardia</taxon>
    </lineage>
</organism>
<keyword evidence="3" id="KW-1185">Reference proteome</keyword>
<dbReference type="EMBL" id="BAABGT010000070">
    <property type="protein sequence ID" value="GAA4552140.1"/>
    <property type="molecule type" value="Genomic_DNA"/>
</dbReference>
<dbReference type="InterPro" id="IPR024520">
    <property type="entry name" value="DUF3558"/>
</dbReference>
<dbReference type="Pfam" id="PF12079">
    <property type="entry name" value="DUF3558"/>
    <property type="match status" value="1"/>
</dbReference>
<gene>
    <name evidence="2" type="ORF">GCM10023175_45310</name>
</gene>
<evidence type="ECO:0000313" key="3">
    <source>
        <dbReference type="Proteomes" id="UP001501598"/>
    </source>
</evidence>
<evidence type="ECO:0000256" key="1">
    <source>
        <dbReference type="SAM" id="MobiDB-lite"/>
    </source>
</evidence>
<reference evidence="3" key="1">
    <citation type="journal article" date="2019" name="Int. J. Syst. Evol. Microbiol.">
        <title>The Global Catalogue of Microorganisms (GCM) 10K type strain sequencing project: providing services to taxonomists for standard genome sequencing and annotation.</title>
        <authorList>
            <consortium name="The Broad Institute Genomics Platform"/>
            <consortium name="The Broad Institute Genome Sequencing Center for Infectious Disease"/>
            <person name="Wu L."/>
            <person name="Ma J."/>
        </authorList>
    </citation>
    <scope>NUCLEOTIDE SEQUENCE [LARGE SCALE GENOMIC DNA]</scope>
    <source>
        <strain evidence="3">JCM 17906</strain>
    </source>
</reference>
<feature type="compositionally biased region" description="Pro residues" evidence="1">
    <location>
        <begin position="8"/>
        <end position="19"/>
    </location>
</feature>
<protein>
    <recommendedName>
        <fullName evidence="4">DUF3558 domain-containing protein</fullName>
    </recommendedName>
</protein>